<feature type="non-terminal residue" evidence="1">
    <location>
        <position position="487"/>
    </location>
</feature>
<protein>
    <submittedName>
        <fullName evidence="1">Transposon Ty3-G Gag-Pol poly</fullName>
    </submittedName>
</protein>
<dbReference type="PROSITE" id="PS50878">
    <property type="entry name" value="RT_POL"/>
    <property type="match status" value="1"/>
</dbReference>
<dbReference type="SUPFAM" id="SSF56672">
    <property type="entry name" value="DNA/RNA polymerases"/>
    <property type="match status" value="1"/>
</dbReference>
<dbReference type="InterPro" id="IPR043502">
    <property type="entry name" value="DNA/RNA_pol_sf"/>
</dbReference>
<dbReference type="InterPro" id="IPR043128">
    <property type="entry name" value="Rev_trsase/Diguanyl_cyclase"/>
</dbReference>
<dbReference type="GO" id="GO:0003677">
    <property type="term" value="F:DNA binding"/>
    <property type="evidence" value="ECO:0007669"/>
    <property type="project" value="InterPro"/>
</dbReference>
<proteinExistence type="predicted"/>
<dbReference type="AlphaFoldDB" id="A0A6S7JPL5"/>
<dbReference type="InterPro" id="IPR011010">
    <property type="entry name" value="DNA_brk_join_enz"/>
</dbReference>
<name>A0A6S7JPL5_PARCT</name>
<organism evidence="1 2">
    <name type="scientific">Paramuricea clavata</name>
    <name type="common">Red gorgonian</name>
    <name type="synonym">Violescent sea-whip</name>
    <dbReference type="NCBI Taxonomy" id="317549"/>
    <lineage>
        <taxon>Eukaryota</taxon>
        <taxon>Metazoa</taxon>
        <taxon>Cnidaria</taxon>
        <taxon>Anthozoa</taxon>
        <taxon>Octocorallia</taxon>
        <taxon>Malacalcyonacea</taxon>
        <taxon>Plexauridae</taxon>
        <taxon>Paramuricea</taxon>
    </lineage>
</organism>
<dbReference type="Gene3D" id="3.30.70.270">
    <property type="match status" value="1"/>
</dbReference>
<dbReference type="OrthoDB" id="10068174at2759"/>
<dbReference type="CDD" id="cd09275">
    <property type="entry name" value="RNase_HI_RT_DIRS1"/>
    <property type="match status" value="1"/>
</dbReference>
<accession>A0A6S7JPL5</accession>
<dbReference type="Proteomes" id="UP001152795">
    <property type="component" value="Unassembled WGS sequence"/>
</dbReference>
<feature type="non-terminal residue" evidence="1">
    <location>
        <position position="1"/>
    </location>
</feature>
<dbReference type="Pfam" id="PF00078">
    <property type="entry name" value="RVT_1"/>
    <property type="match status" value="1"/>
</dbReference>
<keyword evidence="2" id="KW-1185">Reference proteome</keyword>
<comment type="caution">
    <text evidence="1">The sequence shown here is derived from an EMBL/GenBank/DDBJ whole genome shotgun (WGS) entry which is preliminary data.</text>
</comment>
<reference evidence="1" key="1">
    <citation type="submission" date="2020-04" db="EMBL/GenBank/DDBJ databases">
        <authorList>
            <person name="Alioto T."/>
            <person name="Alioto T."/>
            <person name="Gomez Garrido J."/>
        </authorList>
    </citation>
    <scope>NUCLEOTIDE SEQUENCE</scope>
    <source>
        <strain evidence="1">A484AB</strain>
    </source>
</reference>
<dbReference type="Gene3D" id="3.10.10.10">
    <property type="entry name" value="HIV Type 1 Reverse Transcriptase, subunit A, domain 1"/>
    <property type="match status" value="1"/>
</dbReference>
<dbReference type="EMBL" id="CACRXK020018821">
    <property type="protein sequence ID" value="CAB4032931.1"/>
    <property type="molecule type" value="Genomic_DNA"/>
</dbReference>
<dbReference type="InterPro" id="IPR052055">
    <property type="entry name" value="Hepadnavirus_pol/RT"/>
</dbReference>
<gene>
    <name evidence="1" type="ORF">PACLA_8A046729</name>
</gene>
<evidence type="ECO:0000313" key="2">
    <source>
        <dbReference type="Proteomes" id="UP001152795"/>
    </source>
</evidence>
<dbReference type="PANTHER" id="PTHR33050">
    <property type="entry name" value="REVERSE TRANSCRIPTASE DOMAIN-CONTAINING PROTEIN"/>
    <property type="match status" value="1"/>
</dbReference>
<sequence length="487" mass="55925">AWRTKKISTQWKLFKILNHPSTKNVTKYQWISRVQKNEFLMNILNQKCHLKDLARVFRSIASRMFKKIRGRATRSREHLPKGRLNKVDQQTDGFISSLFVVPKKDGGNRPVVNLKPLNQYLIYEHFKMEGIHMLRDLLKQGDWLVKIDLKDAYLTVPIWKNHQKYLCFLWKDNMLEFACLPFGLATAPRVFTKLMKPVVALLRQWGIRLIIYLDDILIMAESQDLVLHQAASTLNLLESLGFLVNYKKSQLVPSQQLEFLGENSPPFQKSTETENQIAWWRDHLLAWNGRALFQKPIDLIIETDASRKGWGAYCQGISTGGPWCLEEKRLHINCLELLAGSLAIKTFTKDKVCAHVKLLMDNTAAVAYINKSLVMNWGPLEIDLFASRLTYQLPQFVSWRPDPLAVHSDAFSISRCLQQLSHESPDQRTIHNLILCFLSHIRPFKPVSSSTLARWIKRLLSLAGIDTAIFSAHSLRGAATSEALNQG</sequence>
<dbReference type="CDD" id="cd03714">
    <property type="entry name" value="RT_DIRS1"/>
    <property type="match status" value="1"/>
</dbReference>
<dbReference type="PANTHER" id="PTHR33050:SF7">
    <property type="entry name" value="RIBONUCLEASE H"/>
    <property type="match status" value="1"/>
</dbReference>
<dbReference type="InterPro" id="IPR000477">
    <property type="entry name" value="RT_dom"/>
</dbReference>
<evidence type="ECO:0000313" key="1">
    <source>
        <dbReference type="EMBL" id="CAB4032931.1"/>
    </source>
</evidence>
<dbReference type="SUPFAM" id="SSF56349">
    <property type="entry name" value="DNA breaking-rejoining enzymes"/>
    <property type="match status" value="1"/>
</dbReference>